<keyword evidence="4 6" id="KW-0067">ATP-binding</keyword>
<dbReference type="InterPro" id="IPR012795">
    <property type="entry name" value="tRNA_Ile_lys_synt_N"/>
</dbReference>
<keyword evidence="1 6" id="KW-0436">Ligase</keyword>
<accession>I7IZJ2</accession>
<evidence type="ECO:0000256" key="5">
    <source>
        <dbReference type="ARBA" id="ARBA00048539"/>
    </source>
</evidence>
<dbReference type="GO" id="GO:0032267">
    <property type="term" value="F:tRNA(Ile)-lysidine synthase activity"/>
    <property type="evidence" value="ECO:0007669"/>
    <property type="project" value="UniProtKB-EC"/>
</dbReference>
<comment type="domain">
    <text evidence="6">The N-terminal region contains the highly conserved SGGXDS motif, predicted to be a P-loop motif involved in ATP binding.</text>
</comment>
<dbReference type="EMBL" id="CAKD01000020">
    <property type="protein sequence ID" value="CCI85142.1"/>
    <property type="molecule type" value="Genomic_DNA"/>
</dbReference>
<keyword evidence="3 6" id="KW-0547">Nucleotide-binding</keyword>
<dbReference type="PANTHER" id="PTHR43033">
    <property type="entry name" value="TRNA(ILE)-LYSIDINE SYNTHASE-RELATED"/>
    <property type="match status" value="1"/>
</dbReference>
<evidence type="ECO:0000313" key="8">
    <source>
        <dbReference type="EMBL" id="CCI85142.1"/>
    </source>
</evidence>
<feature type="binding site" evidence="6">
    <location>
        <begin position="16"/>
        <end position="21"/>
    </location>
    <ligand>
        <name>ATP</name>
        <dbReference type="ChEBI" id="CHEBI:30616"/>
    </ligand>
</feature>
<keyword evidence="2 6" id="KW-0819">tRNA processing</keyword>
<evidence type="ECO:0000256" key="4">
    <source>
        <dbReference type="ARBA" id="ARBA00022840"/>
    </source>
</evidence>
<protein>
    <recommendedName>
        <fullName evidence="6">tRNA(Ile)-lysidine synthase</fullName>
        <ecNumber evidence="6">6.3.4.19</ecNumber>
    </recommendedName>
    <alternativeName>
        <fullName evidence="6">tRNA(Ile)-2-lysyl-cytidine synthase</fullName>
    </alternativeName>
    <alternativeName>
        <fullName evidence="6">tRNA(Ile)-lysidine synthetase</fullName>
    </alternativeName>
</protein>
<feature type="domain" description="tRNA(Ile)-lysidine/2-thiocytidine synthase N-terminal" evidence="7">
    <location>
        <begin position="10"/>
        <end position="189"/>
    </location>
</feature>
<keyword evidence="9" id="KW-1185">Reference proteome</keyword>
<dbReference type="Proteomes" id="UP000009311">
    <property type="component" value="Unassembled WGS sequence"/>
</dbReference>
<dbReference type="SUPFAM" id="SSF52402">
    <property type="entry name" value="Adenine nucleotide alpha hydrolases-like"/>
    <property type="match status" value="1"/>
</dbReference>
<comment type="subcellular location">
    <subcellularLocation>
        <location evidence="6">Cytoplasm</location>
    </subcellularLocation>
</comment>
<gene>
    <name evidence="6" type="primary">tilS</name>
    <name evidence="8" type="ORF">BN53_03440</name>
</gene>
<dbReference type="GO" id="GO:0005737">
    <property type="term" value="C:cytoplasm"/>
    <property type="evidence" value="ECO:0007669"/>
    <property type="project" value="UniProtKB-SubCell"/>
</dbReference>
<comment type="similarity">
    <text evidence="6">Belongs to the tRNA(Ile)-lysidine synthase family.</text>
</comment>
<comment type="catalytic activity">
    <reaction evidence="5 6">
        <text>cytidine(34) in tRNA(Ile2) + L-lysine + ATP = lysidine(34) in tRNA(Ile2) + AMP + diphosphate + H(+)</text>
        <dbReference type="Rhea" id="RHEA:43744"/>
        <dbReference type="Rhea" id="RHEA-COMP:10625"/>
        <dbReference type="Rhea" id="RHEA-COMP:10670"/>
        <dbReference type="ChEBI" id="CHEBI:15378"/>
        <dbReference type="ChEBI" id="CHEBI:30616"/>
        <dbReference type="ChEBI" id="CHEBI:32551"/>
        <dbReference type="ChEBI" id="CHEBI:33019"/>
        <dbReference type="ChEBI" id="CHEBI:82748"/>
        <dbReference type="ChEBI" id="CHEBI:83665"/>
        <dbReference type="ChEBI" id="CHEBI:456215"/>
        <dbReference type="EC" id="6.3.4.19"/>
    </reaction>
</comment>
<proteinExistence type="inferred from homology"/>
<name>I7IZJ2_9LACO</name>
<dbReference type="GO" id="GO:0006400">
    <property type="term" value="P:tRNA modification"/>
    <property type="evidence" value="ECO:0007669"/>
    <property type="project" value="UniProtKB-UniRule"/>
</dbReference>
<dbReference type="HAMAP" id="MF_01161">
    <property type="entry name" value="tRNA_Ile_lys_synt"/>
    <property type="match status" value="1"/>
</dbReference>
<dbReference type="EC" id="6.3.4.19" evidence="6"/>
<evidence type="ECO:0000313" key="9">
    <source>
        <dbReference type="Proteomes" id="UP000009311"/>
    </source>
</evidence>
<organism evidence="8 9">
    <name type="scientific">Lactobacillus pasteurii DSM 23907 = CRBIP 24.76</name>
    <dbReference type="NCBI Taxonomy" id="1423790"/>
    <lineage>
        <taxon>Bacteria</taxon>
        <taxon>Bacillati</taxon>
        <taxon>Bacillota</taxon>
        <taxon>Bacilli</taxon>
        <taxon>Lactobacillales</taxon>
        <taxon>Lactobacillaceae</taxon>
        <taxon>Lactobacillus</taxon>
    </lineage>
</organism>
<evidence type="ECO:0000256" key="3">
    <source>
        <dbReference type="ARBA" id="ARBA00022741"/>
    </source>
</evidence>
<dbReference type="InterPro" id="IPR014729">
    <property type="entry name" value="Rossmann-like_a/b/a_fold"/>
</dbReference>
<evidence type="ECO:0000259" key="7">
    <source>
        <dbReference type="Pfam" id="PF01171"/>
    </source>
</evidence>
<dbReference type="GO" id="GO:0005524">
    <property type="term" value="F:ATP binding"/>
    <property type="evidence" value="ECO:0007669"/>
    <property type="project" value="UniProtKB-UniRule"/>
</dbReference>
<comment type="caution">
    <text evidence="8">The sequence shown here is derived from an EMBL/GenBank/DDBJ whole genome shotgun (WGS) entry which is preliminary data.</text>
</comment>
<keyword evidence="6" id="KW-0963">Cytoplasm</keyword>
<dbReference type="NCBIfam" id="TIGR02432">
    <property type="entry name" value="lysidine_TilS_N"/>
    <property type="match status" value="1"/>
</dbReference>
<dbReference type="eggNOG" id="COG0037">
    <property type="taxonomic scope" value="Bacteria"/>
</dbReference>
<evidence type="ECO:0000256" key="1">
    <source>
        <dbReference type="ARBA" id="ARBA00022598"/>
    </source>
</evidence>
<dbReference type="InterPro" id="IPR011063">
    <property type="entry name" value="TilS/TtcA_N"/>
</dbReference>
<reference evidence="8 9" key="1">
    <citation type="submission" date="2012-06" db="EMBL/GenBank/DDBJ databases">
        <title>Draft Genome Sequence of Lactobacillus pasteurii CRBIP 24.76T.</title>
        <authorList>
            <person name="Cousin S."/>
            <person name="Bouchier C."/>
            <person name="Loux V."/>
            <person name="Ma L."/>
            <person name="Creno S."/>
            <person name="Bizet C."/>
            <person name="Clermont D."/>
        </authorList>
    </citation>
    <scope>NUCLEOTIDE SEQUENCE [LARGE SCALE GENOMIC DNA]</scope>
    <source>
        <strain evidence="9">CRBIP 24.76T</strain>
    </source>
</reference>
<evidence type="ECO:0000256" key="2">
    <source>
        <dbReference type="ARBA" id="ARBA00022694"/>
    </source>
</evidence>
<dbReference type="Gene3D" id="3.40.50.620">
    <property type="entry name" value="HUPs"/>
    <property type="match status" value="1"/>
</dbReference>
<dbReference type="InterPro" id="IPR012094">
    <property type="entry name" value="tRNA_Ile_lys_synt"/>
</dbReference>
<dbReference type="AlphaFoldDB" id="I7IZJ2"/>
<dbReference type="Pfam" id="PF01171">
    <property type="entry name" value="ATP_bind_3"/>
    <property type="match status" value="1"/>
</dbReference>
<sequence>MHNLPLAHKKLVVASSGGPDSMALTHLLIELKKDVQFDLFVAHFDHQLRQDSMKESDLLQAYCQSQNLPLIEGRWQHGQITSGLESRARAARYDFLKRVIDQVQGDYLLTAHHNDDLLENILIKLIRSGNPAEMNSLQAVSNWQGVKLLRPLLAFVKDDLLMYDQQHHLPYIEDETNKEDDILRNRLRHHVLPLLKKENPLLADNVLRFSQQMNLLTDLAKKQIDHLPLSQPFLGSFRIKEDALANLLPNEKSYYWQRQVWYYRKRHIGFDLRGWQLYSYQGYEYLLAGGQNLPQEKAMIKLNEKFEFCNEQFVLTSEIMEGELVDSFYAEGECFWVGSLPSGSKLPLKNGQHAKAKKMFARAAIPLQLRNRCLSVFDEDDQVLFVQYAYRNQRITAASRKIYLYRIFS</sequence>
<evidence type="ECO:0000256" key="6">
    <source>
        <dbReference type="HAMAP-Rule" id="MF_01161"/>
    </source>
</evidence>
<dbReference type="STRING" id="1423790.BN53_03440"/>
<dbReference type="CDD" id="cd01992">
    <property type="entry name" value="TilS_N"/>
    <property type="match status" value="1"/>
</dbReference>
<dbReference type="PANTHER" id="PTHR43033:SF1">
    <property type="entry name" value="TRNA(ILE)-LYSIDINE SYNTHASE-RELATED"/>
    <property type="match status" value="1"/>
</dbReference>
<comment type="function">
    <text evidence="6">Ligates lysine onto the cytidine present at position 34 of the AUA codon-specific tRNA(Ile) that contains the anticodon CAU, in an ATP-dependent manner. Cytidine is converted to lysidine, thus changing the amino acid specificity of the tRNA from methionine to isoleucine.</text>
</comment>